<name>A0AAE3G2U2_9GAMM</name>
<gene>
    <name evidence="2" type="ORF">J2T57_001898</name>
</gene>
<sequence length="78" mass="8845">MTIPFYAYVLILAALLFLPTRKIIWVLSCRRLERKLARDLESREIAGQKQRAGFIAFFVVLVFSFLFNASTVGVPHGG</sequence>
<accession>A0AAE3G2U2</accession>
<feature type="transmembrane region" description="Helical" evidence="1">
    <location>
        <begin position="6"/>
        <end position="28"/>
    </location>
</feature>
<comment type="caution">
    <text evidence="2">The sequence shown here is derived from an EMBL/GenBank/DDBJ whole genome shotgun (WGS) entry which is preliminary data.</text>
</comment>
<organism evidence="2 3">
    <name type="scientific">Natronocella acetinitrilica</name>
    <dbReference type="NCBI Taxonomy" id="414046"/>
    <lineage>
        <taxon>Bacteria</taxon>
        <taxon>Pseudomonadati</taxon>
        <taxon>Pseudomonadota</taxon>
        <taxon>Gammaproteobacteria</taxon>
        <taxon>Chromatiales</taxon>
        <taxon>Ectothiorhodospiraceae</taxon>
        <taxon>Natronocella</taxon>
    </lineage>
</organism>
<keyword evidence="1" id="KW-0812">Transmembrane</keyword>
<keyword evidence="1" id="KW-0472">Membrane</keyword>
<feature type="transmembrane region" description="Helical" evidence="1">
    <location>
        <begin position="52"/>
        <end position="74"/>
    </location>
</feature>
<protein>
    <submittedName>
        <fullName evidence="2">Uncharacterized protein</fullName>
    </submittedName>
</protein>
<proteinExistence type="predicted"/>
<dbReference type="RefSeq" id="WP_253477124.1">
    <property type="nucleotide sequence ID" value="NZ_JALJXV010000004.1"/>
</dbReference>
<dbReference type="Proteomes" id="UP001205843">
    <property type="component" value="Unassembled WGS sequence"/>
</dbReference>
<evidence type="ECO:0000313" key="2">
    <source>
        <dbReference type="EMBL" id="MCP1674760.1"/>
    </source>
</evidence>
<dbReference type="EMBL" id="JALJXV010000004">
    <property type="protein sequence ID" value="MCP1674760.1"/>
    <property type="molecule type" value="Genomic_DNA"/>
</dbReference>
<keyword evidence="3" id="KW-1185">Reference proteome</keyword>
<dbReference type="AlphaFoldDB" id="A0AAE3G2U2"/>
<keyword evidence="1" id="KW-1133">Transmembrane helix</keyword>
<reference evidence="2" key="1">
    <citation type="submission" date="2022-03" db="EMBL/GenBank/DDBJ databases">
        <title>Genomic Encyclopedia of Type Strains, Phase III (KMG-III): the genomes of soil and plant-associated and newly described type strains.</title>
        <authorList>
            <person name="Whitman W."/>
        </authorList>
    </citation>
    <scope>NUCLEOTIDE SEQUENCE</scope>
    <source>
        <strain evidence="2">ANL 6-2</strain>
    </source>
</reference>
<evidence type="ECO:0000313" key="3">
    <source>
        <dbReference type="Proteomes" id="UP001205843"/>
    </source>
</evidence>
<evidence type="ECO:0000256" key="1">
    <source>
        <dbReference type="SAM" id="Phobius"/>
    </source>
</evidence>